<keyword evidence="9" id="KW-1185">Reference proteome</keyword>
<proteinExistence type="inferred from homology"/>
<comment type="caution">
    <text evidence="8">The sequence shown here is derived from an EMBL/GenBank/DDBJ whole genome shotgun (WGS) entry which is preliminary data.</text>
</comment>
<keyword evidence="3" id="KW-0732">Signal</keyword>
<keyword evidence="4" id="KW-0472">Membrane</keyword>
<evidence type="ECO:0000259" key="6">
    <source>
        <dbReference type="Pfam" id="PF07980"/>
    </source>
</evidence>
<sequence length="461" mass="51826">MSYFMVFSDEFFIKGATSGINGNLFDASSLEIGRQWEALYTGVERANMLLDHIDNAIGSVSQEKINEVRGQALFMRAYYHFLLADQYGPIPLKLSSAKTPEEDPLPRSPLAEVYTQIVKDMKDAIPLLRKASEYGFNGKVSTTAAQGILTRVFLSMAGSPLKDEARYADAALYADSVMQSGEHSLNPDFKQIYINHVREVYDIKECLWEVEFGGNNQGTIREGGSIGSYNGIYCTNIDTGWGADLVHATAKLYNAYEAQDLRRDWSIAPFRFVASGNTVVRTNWSANEIYERNNGKWRREYENLLPRNKDFNGTNWPLLRYADVLLMFAEADNYINNGPTARAYEALNQVRRRGYGKPVSAADPVVDAPAGMPQADFQEFIMNERLRELAFEGLRKHDLIRWGIYISTMQQQAATYDATMPTALKAAATGQARRITSRSVVFPIPHSELNVNHNATQNPGW</sequence>
<feature type="domain" description="SusD-like N-terminal" evidence="7">
    <location>
        <begin position="31"/>
        <end position="154"/>
    </location>
</feature>
<feature type="domain" description="RagB/SusD" evidence="6">
    <location>
        <begin position="295"/>
        <end position="461"/>
    </location>
</feature>
<dbReference type="EMBL" id="JAKWBL010000001">
    <property type="protein sequence ID" value="MCH5598408.1"/>
    <property type="molecule type" value="Genomic_DNA"/>
</dbReference>
<organism evidence="8 9">
    <name type="scientific">Niabella ginsengisoli</name>
    <dbReference type="NCBI Taxonomy" id="522298"/>
    <lineage>
        <taxon>Bacteria</taxon>
        <taxon>Pseudomonadati</taxon>
        <taxon>Bacteroidota</taxon>
        <taxon>Chitinophagia</taxon>
        <taxon>Chitinophagales</taxon>
        <taxon>Chitinophagaceae</taxon>
        <taxon>Niabella</taxon>
    </lineage>
</organism>
<comment type="subcellular location">
    <subcellularLocation>
        <location evidence="1">Cell outer membrane</location>
    </subcellularLocation>
</comment>
<dbReference type="InterPro" id="IPR033985">
    <property type="entry name" value="SusD-like_N"/>
</dbReference>
<evidence type="ECO:0000259" key="7">
    <source>
        <dbReference type="Pfam" id="PF14322"/>
    </source>
</evidence>
<evidence type="ECO:0000313" key="9">
    <source>
        <dbReference type="Proteomes" id="UP001202248"/>
    </source>
</evidence>
<evidence type="ECO:0000256" key="5">
    <source>
        <dbReference type="ARBA" id="ARBA00023237"/>
    </source>
</evidence>
<dbReference type="RefSeq" id="WP_240828960.1">
    <property type="nucleotide sequence ID" value="NZ_JAKWBL010000001.1"/>
</dbReference>
<evidence type="ECO:0000256" key="4">
    <source>
        <dbReference type="ARBA" id="ARBA00023136"/>
    </source>
</evidence>
<gene>
    <name evidence="8" type="ORF">MKP09_11030</name>
</gene>
<evidence type="ECO:0000256" key="3">
    <source>
        <dbReference type="ARBA" id="ARBA00022729"/>
    </source>
</evidence>
<accession>A0ABS9SJ61</accession>
<dbReference type="Gene3D" id="1.25.40.390">
    <property type="match status" value="1"/>
</dbReference>
<evidence type="ECO:0000313" key="8">
    <source>
        <dbReference type="EMBL" id="MCH5598408.1"/>
    </source>
</evidence>
<dbReference type="InterPro" id="IPR011990">
    <property type="entry name" value="TPR-like_helical_dom_sf"/>
</dbReference>
<evidence type="ECO:0000256" key="2">
    <source>
        <dbReference type="ARBA" id="ARBA00006275"/>
    </source>
</evidence>
<evidence type="ECO:0000256" key="1">
    <source>
        <dbReference type="ARBA" id="ARBA00004442"/>
    </source>
</evidence>
<dbReference type="Pfam" id="PF07980">
    <property type="entry name" value="SusD_RagB"/>
    <property type="match status" value="1"/>
</dbReference>
<comment type="similarity">
    <text evidence="2">Belongs to the SusD family.</text>
</comment>
<dbReference type="CDD" id="cd08977">
    <property type="entry name" value="SusD"/>
    <property type="match status" value="1"/>
</dbReference>
<dbReference type="InterPro" id="IPR012944">
    <property type="entry name" value="SusD_RagB_dom"/>
</dbReference>
<keyword evidence="5" id="KW-0998">Cell outer membrane</keyword>
<name>A0ABS9SJ61_9BACT</name>
<dbReference type="Pfam" id="PF14322">
    <property type="entry name" value="SusD-like_3"/>
    <property type="match status" value="1"/>
</dbReference>
<dbReference type="SUPFAM" id="SSF48452">
    <property type="entry name" value="TPR-like"/>
    <property type="match status" value="1"/>
</dbReference>
<dbReference type="Proteomes" id="UP001202248">
    <property type="component" value="Unassembled WGS sequence"/>
</dbReference>
<protein>
    <submittedName>
        <fullName evidence="8">RagB/SusD family nutrient uptake outer membrane protein</fullName>
    </submittedName>
</protein>
<reference evidence="8 9" key="1">
    <citation type="submission" date="2022-02" db="EMBL/GenBank/DDBJ databases">
        <authorList>
            <person name="Min J."/>
        </authorList>
    </citation>
    <scope>NUCLEOTIDE SEQUENCE [LARGE SCALE GENOMIC DNA]</scope>
    <source>
        <strain evidence="8 9">GR10-1</strain>
    </source>
</reference>